<protein>
    <submittedName>
        <fullName evidence="1">Uncharacterized protein</fullName>
    </submittedName>
</protein>
<evidence type="ECO:0000313" key="1">
    <source>
        <dbReference type="EMBL" id="CAC5404211.1"/>
    </source>
</evidence>
<dbReference type="EMBL" id="CACVKT020006919">
    <property type="protein sequence ID" value="CAC5404211.1"/>
    <property type="molecule type" value="Genomic_DNA"/>
</dbReference>
<proteinExistence type="predicted"/>
<organism evidence="1 2">
    <name type="scientific">Mytilus coruscus</name>
    <name type="common">Sea mussel</name>
    <dbReference type="NCBI Taxonomy" id="42192"/>
    <lineage>
        <taxon>Eukaryota</taxon>
        <taxon>Metazoa</taxon>
        <taxon>Spiralia</taxon>
        <taxon>Lophotrochozoa</taxon>
        <taxon>Mollusca</taxon>
        <taxon>Bivalvia</taxon>
        <taxon>Autobranchia</taxon>
        <taxon>Pteriomorphia</taxon>
        <taxon>Mytilida</taxon>
        <taxon>Mytiloidea</taxon>
        <taxon>Mytilidae</taxon>
        <taxon>Mytilinae</taxon>
        <taxon>Mytilus</taxon>
    </lineage>
</organism>
<accession>A0A6J8D944</accession>
<gene>
    <name evidence="1" type="ORF">MCOR_38021</name>
</gene>
<name>A0A6J8D944_MYTCO</name>
<reference evidence="1 2" key="1">
    <citation type="submission" date="2020-06" db="EMBL/GenBank/DDBJ databases">
        <authorList>
            <person name="Li R."/>
            <person name="Bekaert M."/>
        </authorList>
    </citation>
    <scope>NUCLEOTIDE SEQUENCE [LARGE SCALE GENOMIC DNA]</scope>
    <source>
        <strain evidence="2">wild</strain>
    </source>
</reference>
<evidence type="ECO:0000313" key="2">
    <source>
        <dbReference type="Proteomes" id="UP000507470"/>
    </source>
</evidence>
<keyword evidence="2" id="KW-1185">Reference proteome</keyword>
<sequence length="195" mass="22383">MNQCTLVVQNRFRVGIFSGVACFDRIDDSVRIGLEFEAFANGQSRKFNNRAGSRMQMGMIDSDEQDNYQQMNSIIDRLAKIESNRVQATVEPVDTKDNLLVARSSVDPSQGQILLRIANKNNKYKKGDISKLQGKEVEFEISEQSIQWMQGKNTDEIAEAQQNDEVIKLMWKMKSESNEKPKWKEISIQNKELKT</sequence>
<dbReference type="AlphaFoldDB" id="A0A6J8D944"/>
<dbReference type="Proteomes" id="UP000507470">
    <property type="component" value="Unassembled WGS sequence"/>
</dbReference>